<sequence>MSSHMQDTIQSNPIQSNSIKPSPVNSSPVNANQSQSNSKSSNTFATSTPHNQSYIRKQTNQTLIALYCGSRAGNKPIYQQSAIALAKTLAENDFGAVYGGASIGLMGQIADTVIEHGADVVGVIPEFMLDYEIANQKLTELHVVDTMHTRKAMMAERASAFIALPGGLGTFEEILEIATWGQLNQHQKPMMIFNVNGFYNPLIAQLDHAVEEGFLPLHHRAKILVCDDIQQILEVLENLNTPSEFAI</sequence>
<evidence type="ECO:0000256" key="1">
    <source>
        <dbReference type="ARBA" id="ARBA00000274"/>
    </source>
</evidence>
<proteinExistence type="inferred from homology"/>
<dbReference type="GO" id="GO:0008714">
    <property type="term" value="F:AMP nucleosidase activity"/>
    <property type="evidence" value="ECO:0007669"/>
    <property type="project" value="UniProtKB-EC"/>
</dbReference>
<evidence type="ECO:0000256" key="4">
    <source>
        <dbReference type="SAM" id="MobiDB-lite"/>
    </source>
</evidence>
<comment type="similarity">
    <text evidence="2 3">Belongs to the LOG family.</text>
</comment>
<dbReference type="SUPFAM" id="SSF102405">
    <property type="entry name" value="MCP/YpsA-like"/>
    <property type="match status" value="1"/>
</dbReference>
<feature type="region of interest" description="Disordered" evidence="4">
    <location>
        <begin position="1"/>
        <end position="52"/>
    </location>
</feature>
<comment type="catalytic activity">
    <reaction evidence="1">
        <text>AMP + H2O = D-ribose 5-phosphate + adenine</text>
        <dbReference type="Rhea" id="RHEA:20129"/>
        <dbReference type="ChEBI" id="CHEBI:15377"/>
        <dbReference type="ChEBI" id="CHEBI:16708"/>
        <dbReference type="ChEBI" id="CHEBI:78346"/>
        <dbReference type="ChEBI" id="CHEBI:456215"/>
        <dbReference type="EC" id="3.2.2.4"/>
    </reaction>
</comment>
<dbReference type="Gene3D" id="3.40.50.450">
    <property type="match status" value="1"/>
</dbReference>
<keyword evidence="3" id="KW-0378">Hydrolase</keyword>
<dbReference type="Proteomes" id="UP000242317">
    <property type="component" value="Unassembled WGS sequence"/>
</dbReference>
<evidence type="ECO:0000256" key="3">
    <source>
        <dbReference type="RuleBase" id="RU363015"/>
    </source>
</evidence>
<feature type="compositionally biased region" description="Polar residues" evidence="4">
    <location>
        <begin position="43"/>
        <end position="52"/>
    </location>
</feature>
<dbReference type="AlphaFoldDB" id="A0A1G6KKL2"/>
<dbReference type="NCBIfam" id="TIGR00730">
    <property type="entry name" value="Rossman fold protein, TIGR00730 family"/>
    <property type="match status" value="1"/>
</dbReference>
<name>A0A1G6KKL2_9GAMM</name>
<dbReference type="InterPro" id="IPR031100">
    <property type="entry name" value="LOG_fam"/>
</dbReference>
<dbReference type="PANTHER" id="PTHR31223:SF70">
    <property type="entry name" value="LOG FAMILY PROTEIN YJL055W"/>
    <property type="match status" value="1"/>
</dbReference>
<evidence type="ECO:0000313" key="5">
    <source>
        <dbReference type="EMBL" id="SDC31642.1"/>
    </source>
</evidence>
<dbReference type="InterPro" id="IPR005269">
    <property type="entry name" value="LOG"/>
</dbReference>
<organism evidence="5 6">
    <name type="scientific">Acinetobacter marinus</name>
    <dbReference type="NCBI Taxonomy" id="281375"/>
    <lineage>
        <taxon>Bacteria</taxon>
        <taxon>Pseudomonadati</taxon>
        <taxon>Pseudomonadota</taxon>
        <taxon>Gammaproteobacteria</taxon>
        <taxon>Moraxellales</taxon>
        <taxon>Moraxellaceae</taxon>
        <taxon>Acinetobacter</taxon>
    </lineage>
</organism>
<dbReference type="PANTHER" id="PTHR31223">
    <property type="entry name" value="LOG FAMILY PROTEIN YJL055W"/>
    <property type="match status" value="1"/>
</dbReference>
<evidence type="ECO:0000256" key="2">
    <source>
        <dbReference type="ARBA" id="ARBA00006763"/>
    </source>
</evidence>
<protein>
    <recommendedName>
        <fullName evidence="3">Cytokinin riboside 5'-monophosphate phosphoribohydrolase</fullName>
        <ecNumber evidence="3">3.2.2.n1</ecNumber>
    </recommendedName>
</protein>
<evidence type="ECO:0000313" key="6">
    <source>
        <dbReference type="Proteomes" id="UP000242317"/>
    </source>
</evidence>
<dbReference type="EC" id="3.2.2.n1" evidence="3"/>
<accession>A0A1G6KKL2</accession>
<keyword evidence="6" id="KW-1185">Reference proteome</keyword>
<feature type="compositionally biased region" description="Low complexity" evidence="4">
    <location>
        <begin position="30"/>
        <end position="42"/>
    </location>
</feature>
<reference evidence="6" key="1">
    <citation type="submission" date="2016-09" db="EMBL/GenBank/DDBJ databases">
        <authorList>
            <person name="Varghese N."/>
            <person name="Submissions S."/>
        </authorList>
    </citation>
    <scope>NUCLEOTIDE SEQUENCE [LARGE SCALE GENOMIC DNA]</scope>
    <source>
        <strain evidence="6">ANC 3699</strain>
    </source>
</reference>
<dbReference type="Pfam" id="PF03641">
    <property type="entry name" value="Lysine_decarbox"/>
    <property type="match status" value="1"/>
</dbReference>
<feature type="compositionally biased region" description="Polar residues" evidence="4">
    <location>
        <begin position="1"/>
        <end position="29"/>
    </location>
</feature>
<dbReference type="GO" id="GO:0005829">
    <property type="term" value="C:cytosol"/>
    <property type="evidence" value="ECO:0007669"/>
    <property type="project" value="TreeGrafter"/>
</dbReference>
<dbReference type="EMBL" id="FMYK01000004">
    <property type="protein sequence ID" value="SDC31642.1"/>
    <property type="molecule type" value="Genomic_DNA"/>
</dbReference>
<keyword evidence="3" id="KW-0203">Cytokinin biosynthesis</keyword>
<gene>
    <name evidence="5" type="ORF">SAMN05421749_104100</name>
</gene>
<dbReference type="GO" id="GO:0009691">
    <property type="term" value="P:cytokinin biosynthetic process"/>
    <property type="evidence" value="ECO:0007669"/>
    <property type="project" value="UniProtKB-UniRule"/>
</dbReference>